<comment type="caution">
    <text evidence="1">The sequence shown here is derived from an EMBL/GenBank/DDBJ whole genome shotgun (WGS) entry which is preliminary data.</text>
</comment>
<evidence type="ECO:0000313" key="2">
    <source>
        <dbReference type="Proteomes" id="UP000177029"/>
    </source>
</evidence>
<dbReference type="Proteomes" id="UP000177029">
    <property type="component" value="Unassembled WGS sequence"/>
</dbReference>
<dbReference type="AlphaFoldDB" id="A0A1F8DRN8"/>
<protein>
    <submittedName>
        <fullName evidence="1">Uncharacterized protein</fullName>
    </submittedName>
</protein>
<evidence type="ECO:0000313" key="1">
    <source>
        <dbReference type="EMBL" id="OGM91303.1"/>
    </source>
</evidence>
<organism evidence="1 2">
    <name type="scientific">Candidatus Wolfebacteria bacterium RIFCSPHIGHO2_01_FULL_48_22</name>
    <dbReference type="NCBI Taxonomy" id="1802555"/>
    <lineage>
        <taxon>Bacteria</taxon>
        <taxon>Candidatus Wolfeibacteriota</taxon>
    </lineage>
</organism>
<reference evidence="1 2" key="1">
    <citation type="journal article" date="2016" name="Nat. Commun.">
        <title>Thousands of microbial genomes shed light on interconnected biogeochemical processes in an aquifer system.</title>
        <authorList>
            <person name="Anantharaman K."/>
            <person name="Brown C.T."/>
            <person name="Hug L.A."/>
            <person name="Sharon I."/>
            <person name="Castelle C.J."/>
            <person name="Probst A.J."/>
            <person name="Thomas B.C."/>
            <person name="Singh A."/>
            <person name="Wilkins M.J."/>
            <person name="Karaoz U."/>
            <person name="Brodie E.L."/>
            <person name="Williams K.H."/>
            <person name="Hubbard S.S."/>
            <person name="Banfield J.F."/>
        </authorList>
    </citation>
    <scope>NUCLEOTIDE SEQUENCE [LARGE SCALE GENOMIC DNA]</scope>
</reference>
<accession>A0A1F8DRN8</accession>
<proteinExistence type="predicted"/>
<gene>
    <name evidence="1" type="ORF">A2755_02830</name>
</gene>
<sequence length="128" mass="14426">MEKLTLQGLLEKSKTEHLMSEELRECVGIIKSISNKEERIKRLSELSNNIQNLSGCERLESLLKESDKMDGLHGEKREEALLLIDSLSPGFVECRLAPACNNSPALPIVELCPLHAKYHLNYPKKEVA</sequence>
<name>A0A1F8DRN8_9BACT</name>
<dbReference type="EMBL" id="MGIP01000011">
    <property type="protein sequence ID" value="OGM91303.1"/>
    <property type="molecule type" value="Genomic_DNA"/>
</dbReference>